<evidence type="ECO:0000313" key="1">
    <source>
        <dbReference type="EMBL" id="KAF3419898.1"/>
    </source>
</evidence>
<reference evidence="1" key="1">
    <citation type="submission" date="2019-11" db="EMBL/GenBank/DDBJ databases">
        <title>The nuclear and mitochondrial genomes of Frieseomelitta varia - a highly eusocial stingless bee (Meliponini) with a permanently sterile worker caste.</title>
        <authorList>
            <person name="Freitas F.C.P."/>
            <person name="Lourenco A.P."/>
            <person name="Nunes F.M.F."/>
            <person name="Paschoal A.R."/>
            <person name="Abreu F.C.P."/>
            <person name="Barbin F.O."/>
            <person name="Bataglia L."/>
            <person name="Cardoso-Junior C.A.M."/>
            <person name="Cervoni M.S."/>
            <person name="Silva S.R."/>
            <person name="Dalarmi F."/>
            <person name="Del Lama M.A."/>
            <person name="Depintor T.S."/>
            <person name="Ferreira K.M."/>
            <person name="Goria P.S."/>
            <person name="Jaskot M.C."/>
            <person name="Lago D.C."/>
            <person name="Luna-Lucena D."/>
            <person name="Moda L.M."/>
            <person name="Nascimento L."/>
            <person name="Pedrino M."/>
            <person name="Rabico F.O."/>
            <person name="Sanches F.C."/>
            <person name="Santos D.E."/>
            <person name="Santos C.G."/>
            <person name="Vieira J."/>
            <person name="Lopes T.F."/>
            <person name="Barchuk A.R."/>
            <person name="Hartfelder K."/>
            <person name="Simoes Z.L.P."/>
            <person name="Bitondi M.M.G."/>
            <person name="Pinheiro D.G."/>
        </authorList>
    </citation>
    <scope>NUCLEOTIDE SEQUENCE</scope>
    <source>
        <strain evidence="1">USP_RPSP 00005682</strain>
        <tissue evidence="1">Whole individual</tissue>
    </source>
</reference>
<name>A0A833S2Y8_9HYME</name>
<organism evidence="1 2">
    <name type="scientific">Frieseomelitta varia</name>
    <dbReference type="NCBI Taxonomy" id="561572"/>
    <lineage>
        <taxon>Eukaryota</taxon>
        <taxon>Metazoa</taxon>
        <taxon>Ecdysozoa</taxon>
        <taxon>Arthropoda</taxon>
        <taxon>Hexapoda</taxon>
        <taxon>Insecta</taxon>
        <taxon>Pterygota</taxon>
        <taxon>Neoptera</taxon>
        <taxon>Endopterygota</taxon>
        <taxon>Hymenoptera</taxon>
        <taxon>Apocrita</taxon>
        <taxon>Aculeata</taxon>
        <taxon>Apoidea</taxon>
        <taxon>Anthophila</taxon>
        <taxon>Apidae</taxon>
        <taxon>Frieseomelitta</taxon>
    </lineage>
</organism>
<keyword evidence="2" id="KW-1185">Reference proteome</keyword>
<proteinExistence type="predicted"/>
<dbReference type="AlphaFoldDB" id="A0A833S2Y8"/>
<dbReference type="OrthoDB" id="7696821at2759"/>
<gene>
    <name evidence="1" type="ORF">E2986_10440</name>
</gene>
<sequence length="185" mass="22207">MDNSHFMDALHLENDLKYTKSVHKRRSSVFQSRTIAFDEHEDIQCAEGAKDADDNERIKCVSEISQEKPFNLEKYIINLRNERKEWINTLKQRKIQRKNLANQKLHLENQGKSLDFNILAEFEKTFVRAQPNYQHIYRNYKELSDMIKKISTLRNLTYKLNQRFILQMEKRLNKVTDKIIETSRS</sequence>
<accession>A0A833S2Y8</accession>
<dbReference type="Proteomes" id="UP000655588">
    <property type="component" value="Unassembled WGS sequence"/>
</dbReference>
<dbReference type="EMBL" id="WNWW01001026">
    <property type="protein sequence ID" value="KAF3419898.1"/>
    <property type="molecule type" value="Genomic_DNA"/>
</dbReference>
<comment type="caution">
    <text evidence="1">The sequence shown here is derived from an EMBL/GenBank/DDBJ whole genome shotgun (WGS) entry which is preliminary data.</text>
</comment>
<protein>
    <submittedName>
        <fullName evidence="1">Uncharacterized protein</fullName>
    </submittedName>
</protein>
<evidence type="ECO:0000313" key="2">
    <source>
        <dbReference type="Proteomes" id="UP000655588"/>
    </source>
</evidence>